<dbReference type="AlphaFoldDB" id="A0A2P2Q2K9"/>
<name>A0A2P2Q2K9_RHIMU</name>
<organism evidence="1">
    <name type="scientific">Rhizophora mucronata</name>
    <name type="common">Asiatic mangrove</name>
    <dbReference type="NCBI Taxonomy" id="61149"/>
    <lineage>
        <taxon>Eukaryota</taxon>
        <taxon>Viridiplantae</taxon>
        <taxon>Streptophyta</taxon>
        <taxon>Embryophyta</taxon>
        <taxon>Tracheophyta</taxon>
        <taxon>Spermatophyta</taxon>
        <taxon>Magnoliopsida</taxon>
        <taxon>eudicotyledons</taxon>
        <taxon>Gunneridae</taxon>
        <taxon>Pentapetalae</taxon>
        <taxon>rosids</taxon>
        <taxon>fabids</taxon>
        <taxon>Malpighiales</taxon>
        <taxon>Rhizophoraceae</taxon>
        <taxon>Rhizophora</taxon>
    </lineage>
</organism>
<evidence type="ECO:0000313" key="1">
    <source>
        <dbReference type="EMBL" id="MBX61182.1"/>
    </source>
</evidence>
<protein>
    <submittedName>
        <fullName evidence="1">Uncharacterized protein</fullName>
    </submittedName>
</protein>
<accession>A0A2P2Q2K9</accession>
<reference evidence="1" key="1">
    <citation type="submission" date="2018-02" db="EMBL/GenBank/DDBJ databases">
        <title>Rhizophora mucronata_Transcriptome.</title>
        <authorList>
            <person name="Meera S.P."/>
            <person name="Sreeshan A."/>
            <person name="Augustine A."/>
        </authorList>
    </citation>
    <scope>NUCLEOTIDE SEQUENCE</scope>
    <source>
        <tissue evidence="1">Leaf</tissue>
    </source>
</reference>
<sequence length="42" mass="4872">MSCEWDNFGVSFFNLKSRRFDMFNCCSAQSVCTNLHGAFSRQ</sequence>
<proteinExistence type="predicted"/>
<dbReference type="EMBL" id="GGEC01080698">
    <property type="protein sequence ID" value="MBX61182.1"/>
    <property type="molecule type" value="Transcribed_RNA"/>
</dbReference>